<dbReference type="GO" id="GO:0009251">
    <property type="term" value="P:glucan catabolic process"/>
    <property type="evidence" value="ECO:0007669"/>
    <property type="project" value="TreeGrafter"/>
</dbReference>
<keyword evidence="8" id="KW-1185">Reference proteome</keyword>
<dbReference type="Proteomes" id="UP000006512">
    <property type="component" value="Unassembled WGS sequence"/>
</dbReference>
<feature type="compositionally biased region" description="Basic residues" evidence="2">
    <location>
        <begin position="60"/>
        <end position="78"/>
    </location>
</feature>
<dbReference type="InterPro" id="IPR036962">
    <property type="entry name" value="Glyco_hydro_3_N_sf"/>
</dbReference>
<keyword evidence="3" id="KW-0732">Signal</keyword>
<evidence type="ECO:0000256" key="3">
    <source>
        <dbReference type="SAM" id="SignalP"/>
    </source>
</evidence>
<evidence type="ECO:0000259" key="6">
    <source>
        <dbReference type="Pfam" id="PF18559"/>
    </source>
</evidence>
<dbReference type="InterPro" id="IPR002772">
    <property type="entry name" value="Glyco_hydro_3_C"/>
</dbReference>
<dbReference type="Gene3D" id="3.40.50.1700">
    <property type="entry name" value="Glycoside hydrolase family 3 C-terminal domain"/>
    <property type="match status" value="1"/>
</dbReference>
<dbReference type="HOGENOM" id="CLU_004542_9_1_5"/>
<dbReference type="AlphaFoldDB" id="F4QPK5"/>
<dbReference type="InterPro" id="IPR051915">
    <property type="entry name" value="Cellulose_Degrad_GH3"/>
</dbReference>
<gene>
    <name evidence="7" type="ORF">ABI_26780</name>
</gene>
<evidence type="ECO:0000313" key="7">
    <source>
        <dbReference type="EMBL" id="EGF91263.1"/>
    </source>
</evidence>
<dbReference type="SUPFAM" id="SSF52279">
    <property type="entry name" value="Beta-D-glucan exohydrolase, C-terminal domain"/>
    <property type="match status" value="1"/>
</dbReference>
<keyword evidence="1 7" id="KW-0378">Hydrolase</keyword>
<dbReference type="Gene3D" id="2.60.120.430">
    <property type="entry name" value="Galactose-binding lectin"/>
    <property type="match status" value="1"/>
</dbReference>
<dbReference type="PANTHER" id="PTHR30620:SF77">
    <property type="entry name" value="LYSOSOMAL BETA GLUCOSIDASE-LIKE"/>
    <property type="match status" value="1"/>
</dbReference>
<evidence type="ECO:0000256" key="1">
    <source>
        <dbReference type="ARBA" id="ARBA00022801"/>
    </source>
</evidence>
<dbReference type="PANTHER" id="PTHR30620">
    <property type="entry name" value="PERIPLASMIC BETA-GLUCOSIDASE-RELATED"/>
    <property type="match status" value="1"/>
</dbReference>
<dbReference type="Gene3D" id="3.20.20.300">
    <property type="entry name" value="Glycoside hydrolase, family 3, N-terminal domain"/>
    <property type="match status" value="1"/>
</dbReference>
<evidence type="ECO:0000256" key="2">
    <source>
        <dbReference type="SAM" id="MobiDB-lite"/>
    </source>
</evidence>
<evidence type="ECO:0000259" key="4">
    <source>
        <dbReference type="Pfam" id="PF00933"/>
    </source>
</evidence>
<feature type="region of interest" description="Disordered" evidence="2">
    <location>
        <begin position="60"/>
        <end position="83"/>
    </location>
</feature>
<dbReference type="Pfam" id="PF18559">
    <property type="entry name" value="Exop_C"/>
    <property type="match status" value="1"/>
</dbReference>
<reference evidence="8" key="1">
    <citation type="submission" date="2011-03" db="EMBL/GenBank/DDBJ databases">
        <title>Draft genome sequence of Brevundimonas diminuta.</title>
        <authorList>
            <person name="Brown P.J.B."/>
            <person name="Buechlein A."/>
            <person name="Hemmerich C."/>
            <person name="Brun Y.V."/>
        </authorList>
    </citation>
    <scope>NUCLEOTIDE SEQUENCE [LARGE SCALE GENOMIC DNA]</scope>
    <source>
        <strain evidence="8">C19</strain>
    </source>
</reference>
<dbReference type="InterPro" id="IPR041443">
    <property type="entry name" value="Exop_C"/>
</dbReference>
<sequence length="898" mass="94641">MNPSARFKRLLKLGTAFGLALSLSVTGGVTAAQAGDVEAVLAQMPAKAAPAAIDLAAKKKKAKAKKRAPRKATKKAAAKKPAAPKADAIIPVDPAWPVVPDAGIADAATEARITEIMSQMTLEEKVGQTVQADINFITPEELKTYPLGSILAGGNSSPGQNERATPDAWLQLADDYWRASLEYPSKVKIPVLFGIDAVHGHSNLVGAVIFPHNVGLGAAHNPELIRKIGEATAKEMAVAGVDWTFAPTVAVARDKRWGRAYESYSENPADVAAYSGYMVEGLQGAEGARTGIKPGNIMSTAKHYLGDGGTTGGKDQGDAEMSESDLARIHNAGYPPAIEAGTLSVMISFSSWNGQKLAGSKKLITGALKQRMGFDGFAITDWNAHRQIPGCEQDDCPQAINAGVDMYMAPDTWKAVYTHLLADVKSGEVPMARLDDAVRRILRAKIKGGLFELGAPKDRAMSGQWQVLGSPEHRAIARQAVRESLVLIKNNNRILPLRGSDHILVTGSGAHDVGKQSGGWTITWQGTGNSREDFPNAQSIWEGIAETTERYGGTASLSVDGVYKEKPDVAVVVIGEDPYAEFQGDRPNLDYQPGDATDLALIKKLKDAGIPVVTVFLSGRPMWTNPEINASDAFVAAWLPGTEGGGVADVIVADADKRPRNDFKGKLTFSWPKAANQQPLNVGTMDYDPQFAYGYGLTYLNDGYVPVLSEESGLAEEAVVNVDTYFASGRIKAPWSLNLIDVSGSTSGDQGVFSSPGGAVSQSAVDAGKQEAGRSLTFSGSGRGQAAISGAPVDLSRQTTGKMTLGVTYRLDAPVQGPVLLGMGVDASSTHPVNIASALTAPVGEWATVKVTLDCFVAAGVDVSKVGVPFSLTSDAPLKISYSSIKIASDEGDATCPK</sequence>
<dbReference type="InterPro" id="IPR036881">
    <property type="entry name" value="Glyco_hydro_3_C_sf"/>
</dbReference>
<evidence type="ECO:0000259" key="5">
    <source>
        <dbReference type="Pfam" id="PF01915"/>
    </source>
</evidence>
<accession>F4QPK5</accession>
<feature type="chain" id="PRO_5003316732" evidence="3">
    <location>
        <begin position="35"/>
        <end position="898"/>
    </location>
</feature>
<organism evidence="7 8">
    <name type="scientific">Asticcacaulis biprosthecium C19</name>
    <dbReference type="NCBI Taxonomy" id="715226"/>
    <lineage>
        <taxon>Bacteria</taxon>
        <taxon>Pseudomonadati</taxon>
        <taxon>Pseudomonadota</taxon>
        <taxon>Alphaproteobacteria</taxon>
        <taxon>Caulobacterales</taxon>
        <taxon>Caulobacteraceae</taxon>
        <taxon>Asticcacaulis</taxon>
    </lineage>
</organism>
<feature type="signal peptide" evidence="3">
    <location>
        <begin position="1"/>
        <end position="34"/>
    </location>
</feature>
<dbReference type="InterPro" id="IPR017853">
    <property type="entry name" value="GH"/>
</dbReference>
<dbReference type="Pfam" id="PF00933">
    <property type="entry name" value="Glyco_hydro_3"/>
    <property type="match status" value="1"/>
</dbReference>
<dbReference type="eggNOG" id="COG1472">
    <property type="taxonomic scope" value="Bacteria"/>
</dbReference>
<dbReference type="Pfam" id="PF01915">
    <property type="entry name" value="Glyco_hydro_3_C"/>
    <property type="match status" value="1"/>
</dbReference>
<protein>
    <submittedName>
        <fullName evidence="7">1,4-B-D-glucan glucohydrolase</fullName>
    </submittedName>
</protein>
<feature type="domain" description="ExoP galactose-binding-like" evidence="6">
    <location>
        <begin position="733"/>
        <end position="887"/>
    </location>
</feature>
<evidence type="ECO:0000313" key="8">
    <source>
        <dbReference type="Proteomes" id="UP000006512"/>
    </source>
</evidence>
<dbReference type="PRINTS" id="PR00133">
    <property type="entry name" value="GLHYDRLASE3"/>
</dbReference>
<dbReference type="SUPFAM" id="SSF51445">
    <property type="entry name" value="(Trans)glycosidases"/>
    <property type="match status" value="1"/>
</dbReference>
<dbReference type="GO" id="GO:0008422">
    <property type="term" value="F:beta-glucosidase activity"/>
    <property type="evidence" value="ECO:0007669"/>
    <property type="project" value="TreeGrafter"/>
</dbReference>
<dbReference type="EMBL" id="GL883078">
    <property type="protein sequence ID" value="EGF91263.1"/>
    <property type="molecule type" value="Genomic_DNA"/>
</dbReference>
<name>F4QPK5_9CAUL</name>
<feature type="domain" description="Glycoside hydrolase family 3 N-terminal" evidence="4">
    <location>
        <begin position="121"/>
        <end position="443"/>
    </location>
</feature>
<dbReference type="InterPro" id="IPR001764">
    <property type="entry name" value="Glyco_hydro_3_N"/>
</dbReference>
<proteinExistence type="predicted"/>
<dbReference type="STRING" id="715226.ABI_26780"/>
<feature type="domain" description="Glycoside hydrolase family 3 C-terminal" evidence="5">
    <location>
        <begin position="485"/>
        <end position="699"/>
    </location>
</feature>